<keyword evidence="1" id="KW-0732">Signal</keyword>
<dbReference type="AlphaFoldDB" id="A0A0P0P1Q2"/>
<dbReference type="PROSITE" id="PS51257">
    <property type="entry name" value="PROKAR_LIPOPROTEIN"/>
    <property type="match status" value="1"/>
</dbReference>
<reference evidence="2 3" key="1">
    <citation type="submission" date="2015-10" db="EMBL/GenBank/DDBJ databases">
        <title>Conservation of the essential genome among Caulobacter and Brevundimonas species.</title>
        <authorList>
            <person name="Scott D."/>
            <person name="Ely B."/>
        </authorList>
    </citation>
    <scope>NUCLEOTIDE SEQUENCE [LARGE SCALE GENOMIC DNA]</scope>
    <source>
        <strain evidence="2 3">CB4</strain>
    </source>
</reference>
<proteinExistence type="predicted"/>
<keyword evidence="3" id="KW-1185">Reference proteome</keyword>
<accession>A0A0P0P1Q2</accession>
<evidence type="ECO:0000313" key="2">
    <source>
        <dbReference type="EMBL" id="ALL14472.1"/>
    </source>
</evidence>
<dbReference type="Proteomes" id="UP000056905">
    <property type="component" value="Chromosome"/>
</dbReference>
<organism evidence="2 3">
    <name type="scientific">Caulobacter henricii</name>
    <dbReference type="NCBI Taxonomy" id="69395"/>
    <lineage>
        <taxon>Bacteria</taxon>
        <taxon>Pseudomonadati</taxon>
        <taxon>Pseudomonadota</taxon>
        <taxon>Alphaproteobacteria</taxon>
        <taxon>Caulobacterales</taxon>
        <taxon>Caulobacteraceae</taxon>
        <taxon>Caulobacter</taxon>
    </lineage>
</organism>
<dbReference type="EMBL" id="CP013002">
    <property type="protein sequence ID" value="ALL14472.1"/>
    <property type="molecule type" value="Genomic_DNA"/>
</dbReference>
<sequence length="82" mass="8172">MSLKRLTSVVTLVALGLSLQGCLAASTVGMVAGTAIGVTGAVVGGAAKVGGKAVVATGKAVIPGESAKDREKREYDAWKRSQ</sequence>
<feature type="signal peptide" evidence="1">
    <location>
        <begin position="1"/>
        <end position="24"/>
    </location>
</feature>
<evidence type="ECO:0008006" key="4">
    <source>
        <dbReference type="Google" id="ProtNLM"/>
    </source>
</evidence>
<evidence type="ECO:0000256" key="1">
    <source>
        <dbReference type="SAM" id="SignalP"/>
    </source>
</evidence>
<gene>
    <name evidence="2" type="ORF">AQ619_14580</name>
</gene>
<protein>
    <recommendedName>
        <fullName evidence="4">Glycine zipper domain-containing protein</fullName>
    </recommendedName>
</protein>
<dbReference type="KEGG" id="chq:AQ619_14580"/>
<dbReference type="RefSeq" id="WP_062149166.1">
    <property type="nucleotide sequence ID" value="NZ_CP013002.1"/>
</dbReference>
<name>A0A0P0P1Q2_9CAUL</name>
<feature type="chain" id="PRO_5006052671" description="Glycine zipper domain-containing protein" evidence="1">
    <location>
        <begin position="25"/>
        <end position="82"/>
    </location>
</feature>
<evidence type="ECO:0000313" key="3">
    <source>
        <dbReference type="Proteomes" id="UP000056905"/>
    </source>
</evidence>